<dbReference type="EMBL" id="VIGB01000003">
    <property type="protein sequence ID" value="TQF02499.1"/>
    <property type="molecule type" value="Genomic_DNA"/>
</dbReference>
<accession>A0A540W0E9</accession>
<feature type="transmembrane region" description="Helical" evidence="1">
    <location>
        <begin position="87"/>
        <end position="106"/>
    </location>
</feature>
<comment type="caution">
    <text evidence="2">The sequence shown here is derived from an EMBL/GenBank/DDBJ whole genome shotgun (WGS) entry which is preliminary data.</text>
</comment>
<keyword evidence="1" id="KW-0812">Transmembrane</keyword>
<sequence>MGDVTFPVQRRGRGWAMRCTSWVMRLVGGAAVLISAFRGRSLASAVNAPGYDGPPFFVAVLMYAGIMIVGSVLLVGSLSVGRRARVLLARTLPSVAGLLPGSYVLYLRPFTQDLISSGIAPAASNSNAFANPVQAIARSGRTYEERLGRTFRKYGPLVAVGRPGEELPGGSGAQRTYLPLDDWKDTVRELMDNARLIILGAGPGPGTVWEYVEVMRRREPSRLVILVTDVDDYLRFKASSIAEAEGVLFELKRKYGDFWQPPVLPELPAPANPKTSQAFFFKAMVYFSEGWEPHLAHFDRSAVKGSNQRRLNKYFTGKLNPVLTHIDRGARAPDR</sequence>
<name>A0A540W0E9_9ACTN</name>
<evidence type="ECO:0000256" key="1">
    <source>
        <dbReference type="SAM" id="Phobius"/>
    </source>
</evidence>
<organism evidence="2 3">
    <name type="scientific">Kitasatospora acidiphila</name>
    <dbReference type="NCBI Taxonomy" id="2567942"/>
    <lineage>
        <taxon>Bacteria</taxon>
        <taxon>Bacillati</taxon>
        <taxon>Actinomycetota</taxon>
        <taxon>Actinomycetes</taxon>
        <taxon>Kitasatosporales</taxon>
        <taxon>Streptomycetaceae</taxon>
        <taxon>Kitasatospora</taxon>
    </lineage>
</organism>
<evidence type="ECO:0000313" key="2">
    <source>
        <dbReference type="EMBL" id="TQF02499.1"/>
    </source>
</evidence>
<dbReference type="AlphaFoldDB" id="A0A540W0E9"/>
<dbReference type="OrthoDB" id="7107981at2"/>
<proteinExistence type="predicted"/>
<dbReference type="RefSeq" id="WP_141633192.1">
    <property type="nucleotide sequence ID" value="NZ_VIGB01000003.1"/>
</dbReference>
<evidence type="ECO:0000313" key="3">
    <source>
        <dbReference type="Proteomes" id="UP000319103"/>
    </source>
</evidence>
<keyword evidence="1" id="KW-1133">Transmembrane helix</keyword>
<gene>
    <name evidence="2" type="ORF">E6W39_09710</name>
</gene>
<reference evidence="2 3" key="1">
    <citation type="submission" date="2019-06" db="EMBL/GenBank/DDBJ databases">
        <title>Description of Kitasatospora acidophila sp. nov. isolated from pine grove soil, and reclassification of Streptomyces novaecaesareae to Kitasatospora novaeceasareae comb. nov.</title>
        <authorList>
            <person name="Kim M.J."/>
        </authorList>
    </citation>
    <scope>NUCLEOTIDE SEQUENCE [LARGE SCALE GENOMIC DNA]</scope>
    <source>
        <strain evidence="2 3">MMS16-CNU292</strain>
    </source>
</reference>
<keyword evidence="1" id="KW-0472">Membrane</keyword>
<dbReference type="Proteomes" id="UP000319103">
    <property type="component" value="Unassembled WGS sequence"/>
</dbReference>
<keyword evidence="3" id="KW-1185">Reference proteome</keyword>
<protein>
    <submittedName>
        <fullName evidence="2">Uncharacterized protein</fullName>
    </submittedName>
</protein>
<feature type="transmembrane region" description="Helical" evidence="1">
    <location>
        <begin position="55"/>
        <end position="75"/>
    </location>
</feature>